<feature type="transmembrane region" description="Helical" evidence="4">
    <location>
        <begin position="201"/>
        <end position="225"/>
    </location>
</feature>
<keyword evidence="8" id="KW-1185">Reference proteome</keyword>
<keyword evidence="2" id="KW-0802">TPR repeat</keyword>
<keyword evidence="5" id="KW-0732">Signal</keyword>
<evidence type="ECO:0000259" key="6">
    <source>
        <dbReference type="Pfam" id="PF08409"/>
    </source>
</evidence>
<evidence type="ECO:0000256" key="4">
    <source>
        <dbReference type="SAM" id="Phobius"/>
    </source>
</evidence>
<dbReference type="EMBL" id="CAEY01000784">
    <property type="status" value="NOT_ANNOTATED_CDS"/>
    <property type="molecule type" value="Genomic_DNA"/>
</dbReference>
<feature type="transmembrane region" description="Helical" evidence="4">
    <location>
        <begin position="177"/>
        <end position="194"/>
    </location>
</feature>
<dbReference type="GO" id="GO:0005783">
    <property type="term" value="C:endoplasmic reticulum"/>
    <property type="evidence" value="ECO:0007669"/>
    <property type="project" value="TreeGrafter"/>
</dbReference>
<feature type="signal peptide" evidence="5">
    <location>
        <begin position="1"/>
        <end position="22"/>
    </location>
</feature>
<feature type="transmembrane region" description="Helical" evidence="4">
    <location>
        <begin position="231"/>
        <end position="252"/>
    </location>
</feature>
<dbReference type="EnsemblMetazoa" id="tetur02g02250.1">
    <property type="protein sequence ID" value="tetur02g02250.1"/>
    <property type="gene ID" value="tetur02g02250"/>
</dbReference>
<dbReference type="GO" id="GO:0000030">
    <property type="term" value="F:mannosyltransferase activity"/>
    <property type="evidence" value="ECO:0007669"/>
    <property type="project" value="TreeGrafter"/>
</dbReference>
<keyword evidence="4" id="KW-1133">Transmembrane helix</keyword>
<reference evidence="7" key="2">
    <citation type="submission" date="2015-06" db="UniProtKB">
        <authorList>
            <consortium name="EnsemblMetazoa"/>
        </authorList>
    </citation>
    <scope>IDENTIFICATION</scope>
</reference>
<evidence type="ECO:0000256" key="1">
    <source>
        <dbReference type="ARBA" id="ARBA00022737"/>
    </source>
</evidence>
<dbReference type="eggNOG" id="KOG1124">
    <property type="taxonomic scope" value="Eukaryota"/>
</dbReference>
<evidence type="ECO:0000256" key="2">
    <source>
        <dbReference type="ARBA" id="ARBA00022803"/>
    </source>
</evidence>
<reference evidence="8" key="1">
    <citation type="submission" date="2011-08" db="EMBL/GenBank/DDBJ databases">
        <authorList>
            <person name="Rombauts S."/>
        </authorList>
    </citation>
    <scope>NUCLEOTIDE SEQUENCE</scope>
    <source>
        <strain evidence="8">London</strain>
    </source>
</reference>
<dbReference type="STRING" id="32264.T1JUU8"/>
<keyword evidence="3 4" id="KW-0472">Membrane</keyword>
<name>T1JUU8_TETUR</name>
<organism evidence="7 8">
    <name type="scientific">Tetranychus urticae</name>
    <name type="common">Two-spotted spider mite</name>
    <dbReference type="NCBI Taxonomy" id="32264"/>
    <lineage>
        <taxon>Eukaryota</taxon>
        <taxon>Metazoa</taxon>
        <taxon>Ecdysozoa</taxon>
        <taxon>Arthropoda</taxon>
        <taxon>Chelicerata</taxon>
        <taxon>Arachnida</taxon>
        <taxon>Acari</taxon>
        <taxon>Acariformes</taxon>
        <taxon>Trombidiformes</taxon>
        <taxon>Prostigmata</taxon>
        <taxon>Eleutherengona</taxon>
        <taxon>Raphignathae</taxon>
        <taxon>Tetranychoidea</taxon>
        <taxon>Tetranychidae</taxon>
        <taxon>Tetranychus</taxon>
    </lineage>
</organism>
<proteinExistence type="predicted"/>
<keyword evidence="4" id="KW-0812">Transmembrane</keyword>
<evidence type="ECO:0000256" key="3">
    <source>
        <dbReference type="ARBA" id="ARBA00023136"/>
    </source>
</evidence>
<dbReference type="Proteomes" id="UP000015104">
    <property type="component" value="Unassembled WGS sequence"/>
</dbReference>
<dbReference type="InterPro" id="IPR013618">
    <property type="entry name" value="TMTC_DUF1736"/>
</dbReference>
<dbReference type="Pfam" id="PF08409">
    <property type="entry name" value="TMTC_DUF1736"/>
    <property type="match status" value="1"/>
</dbReference>
<evidence type="ECO:0000313" key="7">
    <source>
        <dbReference type="EnsemblMetazoa" id="tetur02g02250.1"/>
    </source>
</evidence>
<feature type="chain" id="PRO_5004579989" description="DUF1736 domain-containing protein" evidence="5">
    <location>
        <begin position="23"/>
        <end position="256"/>
    </location>
</feature>
<dbReference type="PANTHER" id="PTHR44395:SF1">
    <property type="entry name" value="PROTEIN O-MANNOSYL-TRANSFERASE TMTC3"/>
    <property type="match status" value="1"/>
</dbReference>
<keyword evidence="1" id="KW-0677">Repeat</keyword>
<dbReference type="PANTHER" id="PTHR44395">
    <property type="match status" value="1"/>
</dbReference>
<dbReference type="HOGENOM" id="CLU_1087130_0_0_1"/>
<dbReference type="AlphaFoldDB" id="T1JUU8"/>
<evidence type="ECO:0000313" key="8">
    <source>
        <dbReference type="Proteomes" id="UP000015104"/>
    </source>
</evidence>
<feature type="transmembrane region" description="Helical" evidence="4">
    <location>
        <begin position="98"/>
        <end position="115"/>
    </location>
</feature>
<evidence type="ECO:0000256" key="5">
    <source>
        <dbReference type="SAM" id="SignalP"/>
    </source>
</evidence>
<protein>
    <recommendedName>
        <fullName evidence="6">DUF1736 domain-containing protein</fullName>
    </recommendedName>
</protein>
<sequence length="256" mass="29609">MKQINYKCILIVFLLTFLGTFCKEQASTTLIVCIFHQILFKFNLRTKMINCTKRWIYRFKCYIDSQLTSPKQVSHCKLSTHKMVPGQLKSASTFYKNIFYLSIGFVTISCLRFAIMNNKLPSFNRLDNPARILASPYRQLNYAYIWTYNCWLLLNPFNLSCDWSSSSIQLITSLLDPKNVITLATFIFTLLLLLQSDTVSWMGLGFMMITFLPASNIFFPLGFVIAERVLYLPSMGFSIIIARGFVLLYSSIKSKR</sequence>
<feature type="domain" description="DUF1736" evidence="6">
    <location>
        <begin position="118"/>
        <end position="189"/>
    </location>
</feature>
<accession>T1JUU8</accession>
<dbReference type="GO" id="GO:0035269">
    <property type="term" value="P:protein O-linked glycosylation via mannose"/>
    <property type="evidence" value="ECO:0007669"/>
    <property type="project" value="TreeGrafter"/>
</dbReference>